<evidence type="ECO:0000313" key="3">
    <source>
        <dbReference type="EMBL" id="GBC03804.1"/>
    </source>
</evidence>
<dbReference type="Gene3D" id="3.40.50.150">
    <property type="entry name" value="Vaccinia Virus protein VP39"/>
    <property type="match status" value="1"/>
</dbReference>
<reference evidence="3 4" key="1">
    <citation type="submission" date="2017-11" db="EMBL/GenBank/DDBJ databases">
        <title>The genome of Rhizophagus clarus HR1 reveals common genetic basis of auxotrophy among arbuscular mycorrhizal fungi.</title>
        <authorList>
            <person name="Kobayashi Y."/>
        </authorList>
    </citation>
    <scope>NUCLEOTIDE SEQUENCE [LARGE SCALE GENOMIC DNA]</scope>
    <source>
        <strain evidence="3 4">HR1</strain>
    </source>
</reference>
<dbReference type="Proteomes" id="UP000247702">
    <property type="component" value="Unassembled WGS sequence"/>
</dbReference>
<evidence type="ECO:0000256" key="1">
    <source>
        <dbReference type="SAM" id="MobiDB-lite"/>
    </source>
</evidence>
<protein>
    <recommendedName>
        <fullName evidence="2">Methyltransferase domain-containing protein</fullName>
    </recommendedName>
</protein>
<organism evidence="3 4">
    <name type="scientific">Rhizophagus clarus</name>
    <dbReference type="NCBI Taxonomy" id="94130"/>
    <lineage>
        <taxon>Eukaryota</taxon>
        <taxon>Fungi</taxon>
        <taxon>Fungi incertae sedis</taxon>
        <taxon>Mucoromycota</taxon>
        <taxon>Glomeromycotina</taxon>
        <taxon>Glomeromycetes</taxon>
        <taxon>Glomerales</taxon>
        <taxon>Glomeraceae</taxon>
        <taxon>Rhizophagus</taxon>
    </lineage>
</organism>
<feature type="region of interest" description="Disordered" evidence="1">
    <location>
        <begin position="1"/>
        <end position="27"/>
    </location>
</feature>
<accession>A0A2Z6RMY3</accession>
<sequence>MGVKNSRLNFSKKSPKQKGPQSNCHDLWTSLKTGEKSEHDEKEHLQHVIIKELFKANFSSPIHNILSDPDAKILDVGCGSGFWLLEMVADYSTPKYFGIDNLSTFPTSTVPSNVKFTQHDLLEGLPFPDDTFEFVHIQSTGSEFTEAQWETFVYKELARVLKPGGWLEVCDPEIEFSNCGPTLKQLNLTVCNCLMARNVNPQMALRHQSLIKSLPIFSNVIHEKGHIQMGNYTHKIAKISTMSLKEACRDAYKGPIGKIMKIDPKEVDSLSDKIEIECELYKPYYFYHRVCAQKVIT</sequence>
<dbReference type="PANTHER" id="PTHR43591">
    <property type="entry name" value="METHYLTRANSFERASE"/>
    <property type="match status" value="1"/>
</dbReference>
<dbReference type="AlphaFoldDB" id="A0A2Z6RMY3"/>
<dbReference type="CDD" id="cd02440">
    <property type="entry name" value="AdoMet_MTases"/>
    <property type="match status" value="1"/>
</dbReference>
<evidence type="ECO:0000259" key="2">
    <source>
        <dbReference type="Pfam" id="PF13649"/>
    </source>
</evidence>
<name>A0A2Z6RMY3_9GLOM</name>
<dbReference type="InterPro" id="IPR029063">
    <property type="entry name" value="SAM-dependent_MTases_sf"/>
</dbReference>
<keyword evidence="4" id="KW-1185">Reference proteome</keyword>
<comment type="caution">
    <text evidence="3">The sequence shown here is derived from an EMBL/GenBank/DDBJ whole genome shotgun (WGS) entry which is preliminary data.</text>
</comment>
<dbReference type="Pfam" id="PF13649">
    <property type="entry name" value="Methyltransf_25"/>
    <property type="match status" value="1"/>
</dbReference>
<gene>
    <name evidence="3" type="ORF">RclHR1_05330003</name>
</gene>
<dbReference type="PANTHER" id="PTHR43591:SF24">
    <property type="entry name" value="2-METHOXY-6-POLYPRENYL-1,4-BENZOQUINOL METHYLASE, MITOCHONDRIAL"/>
    <property type="match status" value="1"/>
</dbReference>
<proteinExistence type="predicted"/>
<feature type="domain" description="Methyltransferase" evidence="2">
    <location>
        <begin position="73"/>
        <end position="165"/>
    </location>
</feature>
<dbReference type="GO" id="GO:0008168">
    <property type="term" value="F:methyltransferase activity"/>
    <property type="evidence" value="ECO:0007669"/>
    <property type="project" value="TreeGrafter"/>
</dbReference>
<dbReference type="InterPro" id="IPR041698">
    <property type="entry name" value="Methyltransf_25"/>
</dbReference>
<dbReference type="EMBL" id="BEXD01003908">
    <property type="protein sequence ID" value="GBC03804.1"/>
    <property type="molecule type" value="Genomic_DNA"/>
</dbReference>
<dbReference type="STRING" id="94130.A0A2Z6RMY3"/>
<dbReference type="SUPFAM" id="SSF53335">
    <property type="entry name" value="S-adenosyl-L-methionine-dependent methyltransferases"/>
    <property type="match status" value="1"/>
</dbReference>
<evidence type="ECO:0000313" key="4">
    <source>
        <dbReference type="Proteomes" id="UP000247702"/>
    </source>
</evidence>